<evidence type="ECO:0000256" key="1">
    <source>
        <dbReference type="SAM" id="SignalP"/>
    </source>
</evidence>
<evidence type="ECO:0000313" key="2">
    <source>
        <dbReference type="EMBL" id="SHL68093.1"/>
    </source>
</evidence>
<dbReference type="EMBL" id="FRCB01000002">
    <property type="protein sequence ID" value="SHL68093.1"/>
    <property type="molecule type" value="Genomic_DNA"/>
</dbReference>
<reference evidence="2 3" key="1">
    <citation type="submission" date="2016-11" db="EMBL/GenBank/DDBJ databases">
        <authorList>
            <person name="Varghese N."/>
            <person name="Submissions S."/>
        </authorList>
    </citation>
    <scope>NUCLEOTIDE SEQUENCE [LARGE SCALE GENOMIC DNA]</scope>
    <source>
        <strain evidence="2 3">DSM 28249</strain>
    </source>
</reference>
<dbReference type="Proteomes" id="UP000322545">
    <property type="component" value="Unassembled WGS sequence"/>
</dbReference>
<protein>
    <recommendedName>
        <fullName evidence="4">Lipoprotein</fullName>
    </recommendedName>
</protein>
<gene>
    <name evidence="2" type="ORF">SAMN05443432_102207</name>
</gene>
<evidence type="ECO:0000313" key="3">
    <source>
        <dbReference type="Proteomes" id="UP000322545"/>
    </source>
</evidence>
<proteinExistence type="predicted"/>
<dbReference type="RefSeq" id="WP_223228312.1">
    <property type="nucleotide sequence ID" value="NZ_FRCB01000002.1"/>
</dbReference>
<name>A0A1M7CLV3_9RHOB</name>
<accession>A0A1M7CLV3</accession>
<sequence length="211" mass="22617">MVAIRMFSVLLLGLTVSGCASIETATRNAPLEVGSLEAPAVSVDVRDIRVSVPETLRVSEANAYLPAGDIVWRGDPPGNRYEQVKAIFEEALQRGTATMTSGHLPVVVEVEVARFHALTEKARYTVGGMHGLHFVMQLRHAETGALVGKPELIKANLRGFGGQAAIEADRIGQTQKVRITDHLANVIRQELSGPDGYVAANLWLGGLSGQL</sequence>
<dbReference type="PROSITE" id="PS51257">
    <property type="entry name" value="PROKAR_LIPOPROTEIN"/>
    <property type="match status" value="1"/>
</dbReference>
<feature type="signal peptide" evidence="1">
    <location>
        <begin position="1"/>
        <end position="20"/>
    </location>
</feature>
<organism evidence="2 3">
    <name type="scientific">Roseovarius litoreus</name>
    <dbReference type="NCBI Taxonomy" id="1155722"/>
    <lineage>
        <taxon>Bacteria</taxon>
        <taxon>Pseudomonadati</taxon>
        <taxon>Pseudomonadota</taxon>
        <taxon>Alphaproteobacteria</taxon>
        <taxon>Rhodobacterales</taxon>
        <taxon>Roseobacteraceae</taxon>
        <taxon>Roseovarius</taxon>
    </lineage>
</organism>
<dbReference type="Pfam" id="PF20569">
    <property type="entry name" value="DUF6778"/>
    <property type="match status" value="1"/>
</dbReference>
<dbReference type="AlphaFoldDB" id="A0A1M7CLV3"/>
<feature type="chain" id="PRO_5013020155" description="Lipoprotein" evidence="1">
    <location>
        <begin position="21"/>
        <end position="211"/>
    </location>
</feature>
<evidence type="ECO:0008006" key="4">
    <source>
        <dbReference type="Google" id="ProtNLM"/>
    </source>
</evidence>
<keyword evidence="3" id="KW-1185">Reference proteome</keyword>
<dbReference type="InterPro" id="IPR046705">
    <property type="entry name" value="DUF6778"/>
</dbReference>
<keyword evidence="1" id="KW-0732">Signal</keyword>